<organism evidence="2 3">
    <name type="scientific">Saccharothrix carnea</name>
    <dbReference type="NCBI Taxonomy" id="1280637"/>
    <lineage>
        <taxon>Bacteria</taxon>
        <taxon>Bacillati</taxon>
        <taxon>Actinomycetota</taxon>
        <taxon>Actinomycetes</taxon>
        <taxon>Pseudonocardiales</taxon>
        <taxon>Pseudonocardiaceae</taxon>
        <taxon>Saccharothrix</taxon>
    </lineage>
</organism>
<dbReference type="PANTHER" id="PTHR43833:SF9">
    <property type="entry name" value="POTASSIUM CHANNEL PROTEIN YUGO-RELATED"/>
    <property type="match status" value="1"/>
</dbReference>
<dbReference type="SUPFAM" id="SSF51735">
    <property type="entry name" value="NAD(P)-binding Rossmann-fold domains"/>
    <property type="match status" value="1"/>
</dbReference>
<accession>A0A2P8I427</accession>
<dbReference type="EMBL" id="PYAX01000009">
    <property type="protein sequence ID" value="PSL53220.1"/>
    <property type="molecule type" value="Genomic_DNA"/>
</dbReference>
<evidence type="ECO:0000313" key="2">
    <source>
        <dbReference type="EMBL" id="PSL53220.1"/>
    </source>
</evidence>
<proteinExistence type="predicted"/>
<dbReference type="AlphaFoldDB" id="A0A2P8I427"/>
<comment type="caution">
    <text evidence="2">The sequence shown here is derived from an EMBL/GenBank/DDBJ whole genome shotgun (WGS) entry which is preliminary data.</text>
</comment>
<reference evidence="2 3" key="1">
    <citation type="submission" date="2018-03" db="EMBL/GenBank/DDBJ databases">
        <title>Genomic Encyclopedia of Type Strains, Phase III (KMG-III): the genomes of soil and plant-associated and newly described type strains.</title>
        <authorList>
            <person name="Whitman W."/>
        </authorList>
    </citation>
    <scope>NUCLEOTIDE SEQUENCE [LARGE SCALE GENOMIC DNA]</scope>
    <source>
        <strain evidence="2 3">CGMCC 4.7097</strain>
    </source>
</reference>
<protein>
    <submittedName>
        <fullName evidence="2">Trk K+ transport system NAD-binding subunit</fullName>
    </submittedName>
</protein>
<dbReference type="Gene3D" id="3.40.50.720">
    <property type="entry name" value="NAD(P)-binding Rossmann-like Domain"/>
    <property type="match status" value="1"/>
</dbReference>
<dbReference type="Proteomes" id="UP000241118">
    <property type="component" value="Unassembled WGS sequence"/>
</dbReference>
<feature type="domain" description="RCK N-terminal" evidence="1">
    <location>
        <begin position="25"/>
        <end position="146"/>
    </location>
</feature>
<gene>
    <name evidence="2" type="ORF">B0I31_10910</name>
</gene>
<dbReference type="PROSITE" id="PS51201">
    <property type="entry name" value="RCK_N"/>
    <property type="match status" value="1"/>
</dbReference>
<sequence>MCDRGRVELPGTSRLREPAQSGVHKAMTIVVGYGRTGASAVAALAADGTGFPGRLVVLERRPERAAAASAAGMTVVVGDATDVGVLRQAGVPLAECLIVTCMEDATTVLVTARIRRLSDAVRVVVAVRDPEHVAALRHAGADLVVAVSRVTGGLLALSVTGVDAAHAARVLLAEGVHQRVPRPGEVGVPVRRCRPMVLAVVRDGIRHWSNDPVLGVIRADDVLIGWAE</sequence>
<keyword evidence="3" id="KW-1185">Reference proteome</keyword>
<dbReference type="InterPro" id="IPR003148">
    <property type="entry name" value="RCK_N"/>
</dbReference>
<dbReference type="InterPro" id="IPR036291">
    <property type="entry name" value="NAD(P)-bd_dom_sf"/>
</dbReference>
<name>A0A2P8I427_SACCR</name>
<dbReference type="Pfam" id="PF02254">
    <property type="entry name" value="TrkA_N"/>
    <property type="match status" value="1"/>
</dbReference>
<evidence type="ECO:0000259" key="1">
    <source>
        <dbReference type="PROSITE" id="PS51201"/>
    </source>
</evidence>
<dbReference type="GO" id="GO:0006813">
    <property type="term" value="P:potassium ion transport"/>
    <property type="evidence" value="ECO:0007669"/>
    <property type="project" value="InterPro"/>
</dbReference>
<dbReference type="InterPro" id="IPR050721">
    <property type="entry name" value="Trk_Ktr_HKT_K-transport"/>
</dbReference>
<dbReference type="PANTHER" id="PTHR43833">
    <property type="entry name" value="POTASSIUM CHANNEL PROTEIN 2-RELATED-RELATED"/>
    <property type="match status" value="1"/>
</dbReference>
<evidence type="ECO:0000313" key="3">
    <source>
        <dbReference type="Proteomes" id="UP000241118"/>
    </source>
</evidence>